<dbReference type="EMBL" id="QJJX01000026">
    <property type="protein sequence ID" value="PXX20983.1"/>
    <property type="molecule type" value="Genomic_DNA"/>
</dbReference>
<dbReference type="Pfam" id="PF14717">
    <property type="entry name" value="DUF4465"/>
    <property type="match status" value="1"/>
</dbReference>
<feature type="signal peptide" evidence="1">
    <location>
        <begin position="1"/>
        <end position="20"/>
    </location>
</feature>
<sequence>MNKTLLLVAVLSLFGANASAQQYFTKTTPGKYIYKVVDYSPAPGQFVNKLPMFETGDDATKMAQKCTESLANNKGDLVTLGAFGGSIIFHFDHSVANVAGQKDFLIEGNAFEGNSEPGIVMVSKDVNRNGIADDPWYELSGSADRETPNKLVYGYEVTYTASPMQDIPWTDNKGGSGKVERNTYHSQEYYPLWMPAKITYKGTLLPKNAKQDPDTGFWSLSGFNWGYVDNKANSDKEGNSFDIDWAVDQNRKKVKLDFIDFIKVYCAEQQMAGWLGETSTEVKGAEDLHIEESVAAIDKALKEGVATFDDVDVNLSSDGYYMGMESDNGEAKTSYYISGNYRFSLTNIKKWNSWNDFAISNRTETSFKKLFPDQFNSCVGHGYNNSSNYCVLYVFGQSAPIEVVGKAEGEVVRGLYLTNSAYTLSNILDGDGFSQGATGKKGFEKGDWLLLTITGIKADSSETKTEVYLADYRSSNTAEHYYIGDWQWVDLSGMGAIKELKFSFSGSRSNQWGLTTASYVCIDNINGTDDGKSGRKYITTGVERTLKNDDEKREVARYTIDGRRINGPVKGINIVKYADGTTKKVVVE</sequence>
<organism evidence="2 3">
    <name type="scientific">Hoylesella shahii DSM 15611 = JCM 12083</name>
    <dbReference type="NCBI Taxonomy" id="1122991"/>
    <lineage>
        <taxon>Bacteria</taxon>
        <taxon>Pseudomonadati</taxon>
        <taxon>Bacteroidota</taxon>
        <taxon>Bacteroidia</taxon>
        <taxon>Bacteroidales</taxon>
        <taxon>Prevotellaceae</taxon>
        <taxon>Hoylesella</taxon>
    </lineage>
</organism>
<dbReference type="RefSeq" id="WP_110370381.1">
    <property type="nucleotide sequence ID" value="NZ_QJJX01000026.1"/>
</dbReference>
<dbReference type="InterPro" id="IPR027828">
    <property type="entry name" value="DUF4465"/>
</dbReference>
<evidence type="ECO:0000313" key="2">
    <source>
        <dbReference type="EMBL" id="PXX20983.1"/>
    </source>
</evidence>
<evidence type="ECO:0000313" key="3">
    <source>
        <dbReference type="Proteomes" id="UP000248314"/>
    </source>
</evidence>
<accession>A0A318HS80</accession>
<reference evidence="2 3" key="1">
    <citation type="submission" date="2018-05" db="EMBL/GenBank/DDBJ databases">
        <title>Genomic Encyclopedia of Type Strains, Phase I: the one thousand microbial genomes (KMG-I) project.</title>
        <authorList>
            <person name="Kyrpides N."/>
        </authorList>
    </citation>
    <scope>NUCLEOTIDE SEQUENCE [LARGE SCALE GENOMIC DNA]</scope>
    <source>
        <strain evidence="2 3">DSM 15611</strain>
    </source>
</reference>
<proteinExistence type="predicted"/>
<dbReference type="AlphaFoldDB" id="A0A318HS80"/>
<dbReference type="GeneID" id="84898337"/>
<comment type="caution">
    <text evidence="2">The sequence shown here is derived from an EMBL/GenBank/DDBJ whole genome shotgun (WGS) entry which is preliminary data.</text>
</comment>
<feature type="chain" id="PRO_5016353052" evidence="1">
    <location>
        <begin position="21"/>
        <end position="588"/>
    </location>
</feature>
<dbReference type="STRING" id="1122991.GCA_000613445_01234"/>
<gene>
    <name evidence="2" type="ORF">EJ73_02065</name>
</gene>
<dbReference type="Proteomes" id="UP000248314">
    <property type="component" value="Unassembled WGS sequence"/>
</dbReference>
<protein>
    <submittedName>
        <fullName evidence="2">Uncharacterized protein DUF4465</fullName>
    </submittedName>
</protein>
<evidence type="ECO:0000256" key="1">
    <source>
        <dbReference type="SAM" id="SignalP"/>
    </source>
</evidence>
<name>A0A318HS80_9BACT</name>
<dbReference type="Gene3D" id="2.60.120.1350">
    <property type="entry name" value="Protein of unknown function DUF4465"/>
    <property type="match status" value="1"/>
</dbReference>
<keyword evidence="3" id="KW-1185">Reference proteome</keyword>
<keyword evidence="1" id="KW-0732">Signal</keyword>